<proteinExistence type="predicted"/>
<name>A0A098S7N6_9BACT</name>
<comment type="caution">
    <text evidence="2">The sequence shown here is derived from an EMBL/GenBank/DDBJ whole genome shotgun (WGS) entry which is preliminary data.</text>
</comment>
<keyword evidence="1" id="KW-0732">Signal</keyword>
<protein>
    <submittedName>
        <fullName evidence="2">Uncharacterized protein</fullName>
    </submittedName>
</protein>
<organism evidence="2 3">
    <name type="scientific">Phaeodactylibacter xiamenensis</name>
    <dbReference type="NCBI Taxonomy" id="1524460"/>
    <lineage>
        <taxon>Bacteria</taxon>
        <taxon>Pseudomonadati</taxon>
        <taxon>Bacteroidota</taxon>
        <taxon>Saprospiria</taxon>
        <taxon>Saprospirales</taxon>
        <taxon>Haliscomenobacteraceae</taxon>
        <taxon>Phaeodactylibacter</taxon>
    </lineage>
</organism>
<dbReference type="OrthoDB" id="1494252at2"/>
<gene>
    <name evidence="2" type="ORF">IX84_07850</name>
</gene>
<feature type="chain" id="PRO_5001939966" evidence="1">
    <location>
        <begin position="20"/>
        <end position="203"/>
    </location>
</feature>
<evidence type="ECO:0000256" key="1">
    <source>
        <dbReference type="SAM" id="SignalP"/>
    </source>
</evidence>
<dbReference type="AlphaFoldDB" id="A0A098S7N6"/>
<evidence type="ECO:0000313" key="3">
    <source>
        <dbReference type="Proteomes" id="UP000029736"/>
    </source>
</evidence>
<accession>A0A098S7N6</accession>
<feature type="signal peptide" evidence="1">
    <location>
        <begin position="1"/>
        <end position="19"/>
    </location>
</feature>
<dbReference type="EMBL" id="JPOS01000018">
    <property type="protein sequence ID" value="KGE88584.1"/>
    <property type="molecule type" value="Genomic_DNA"/>
</dbReference>
<sequence>MKLPILAIATLLFALPAFAQSPYDFDSELSDIARSFRNDIMDEYQCQRLKGDAGDLANEIEDAIEEDDEYSDAEMRQLGQLKKEAKALEQFIAAVGNCANYLPSISEFHLANQRVRADVSYVSKDQYCVDFVVAGIGNYVAYLAVNSSPNNYTVSYKWKAPGGMDSGNGTMGLPKSSVRHIYNNREEVNKTRISVYGVSCKEF</sequence>
<evidence type="ECO:0000313" key="2">
    <source>
        <dbReference type="EMBL" id="KGE88584.1"/>
    </source>
</evidence>
<keyword evidence="3" id="KW-1185">Reference proteome</keyword>
<dbReference type="Proteomes" id="UP000029736">
    <property type="component" value="Unassembled WGS sequence"/>
</dbReference>
<dbReference type="RefSeq" id="WP_044218243.1">
    <property type="nucleotide sequence ID" value="NZ_JBKAGJ010000006.1"/>
</dbReference>
<reference evidence="2 3" key="1">
    <citation type="journal article" date="2014" name="Int. J. Syst. Evol. Microbiol.">
        <title>Phaeodactylibacter xiamenensis gen. nov., sp. nov., a member of the family Saprospiraceae isolated from the marine alga Phaeodactylum tricornutum.</title>
        <authorList>
            <person name="Chen Z.Jr."/>
            <person name="Lei X."/>
            <person name="Lai Q."/>
            <person name="Li Y."/>
            <person name="Zhang B."/>
            <person name="Zhang J."/>
            <person name="Zhang H."/>
            <person name="Yang L."/>
            <person name="Zheng W."/>
            <person name="Tian Y."/>
            <person name="Yu Z."/>
            <person name="Xu H.Jr."/>
            <person name="Zheng T."/>
        </authorList>
    </citation>
    <scope>NUCLEOTIDE SEQUENCE [LARGE SCALE GENOMIC DNA]</scope>
    <source>
        <strain evidence="2 3">KD52</strain>
    </source>
</reference>
<dbReference type="STRING" id="1524460.IX84_07850"/>